<reference evidence="4 7" key="1">
    <citation type="submission" date="2019-10" db="EMBL/GenBank/DDBJ databases">
        <title>Streptomyces sp. strain GY16 isolated from leaves of Broussonetia papyrifera.</title>
        <authorList>
            <person name="Mo P."/>
        </authorList>
    </citation>
    <scope>NUCLEOTIDE SEQUENCE [LARGE SCALE GENOMIC DNA]</scope>
    <source>
        <strain evidence="4 7">GY16</strain>
    </source>
</reference>
<dbReference type="KEGG" id="sphv:F9278_00325"/>
<dbReference type="PROSITE" id="PS50994">
    <property type="entry name" value="INTEGRASE"/>
    <property type="match status" value="1"/>
</dbReference>
<dbReference type="InterPro" id="IPR048020">
    <property type="entry name" value="Transpos_IS3"/>
</dbReference>
<dbReference type="GO" id="GO:0003677">
    <property type="term" value="F:DNA binding"/>
    <property type="evidence" value="ECO:0007669"/>
    <property type="project" value="InterPro"/>
</dbReference>
<evidence type="ECO:0000313" key="6">
    <source>
        <dbReference type="EMBL" id="QFQ97412.1"/>
    </source>
</evidence>
<dbReference type="Pfam" id="PF01527">
    <property type="entry name" value="HTH_Tnp_1"/>
    <property type="match status" value="1"/>
</dbReference>
<dbReference type="EMBL" id="CP045096">
    <property type="protein sequence ID" value="QFQ96825.1"/>
    <property type="molecule type" value="Genomic_DNA"/>
</dbReference>
<dbReference type="Gene3D" id="3.30.420.10">
    <property type="entry name" value="Ribonuclease H-like superfamily/Ribonuclease H"/>
    <property type="match status" value="1"/>
</dbReference>
<dbReference type="EMBL" id="CP045096">
    <property type="protein sequence ID" value="QFQ97412.1"/>
    <property type="molecule type" value="Genomic_DNA"/>
</dbReference>
<dbReference type="GO" id="GO:0015074">
    <property type="term" value="P:DNA integration"/>
    <property type="evidence" value="ECO:0007669"/>
    <property type="project" value="InterPro"/>
</dbReference>
<sequence length="417" mass="47304">MARPSRYPLELRRRAVRMVAEVRDGYPTETAALQAVAEKLDIGSRETLRNWVKQHEIDGGQRPGMTTEESAQLKALKKENAELKRANEILKAAAKFLRGRARPATHTLVAFIDEHRDRFGGVEPICRTLTEHDCKIAPSTYYAHKKRLETPSARSVRDEELKERIQEVYTSNYRVYGARKIWRELNRQGHMVARCTIERLMRELGITGAVRGRKVITTITDPAAGRAPDLLDRDFVARAPNRCWVADFTHVAAWSGVVYVAFVVDTFSRRIVGWSASASKETQLVLDALEMALWQRDREDRRHTPGQLIHHSDAGSQYTSFRLAEHLDAAGIAASIGSVGDAYDNALMESTIGLYKTELIKPQRPWKSLSQVELATAEWADWYNHRRLHGEIGHVPPAEYEANHYKESTKPQVTTTI</sequence>
<keyword evidence="7" id="KW-1185">Reference proteome</keyword>
<dbReference type="InterPro" id="IPR036397">
    <property type="entry name" value="RNaseH_sf"/>
</dbReference>
<dbReference type="InterPro" id="IPR009057">
    <property type="entry name" value="Homeodomain-like_sf"/>
</dbReference>
<dbReference type="Pfam" id="PF13333">
    <property type="entry name" value="rve_2"/>
    <property type="match status" value="1"/>
</dbReference>
<gene>
    <name evidence="4" type="ORF">F9278_00325</name>
    <name evidence="5" type="ORF">F9278_12015</name>
    <name evidence="6" type="ORF">F9278_15700</name>
</gene>
<evidence type="ECO:0000259" key="3">
    <source>
        <dbReference type="PROSITE" id="PS50994"/>
    </source>
</evidence>
<organism evidence="4 7">
    <name type="scientific">Streptomyces phaeolivaceus</name>
    <dbReference type="NCBI Taxonomy" id="2653200"/>
    <lineage>
        <taxon>Bacteria</taxon>
        <taxon>Bacillati</taxon>
        <taxon>Actinomycetota</taxon>
        <taxon>Actinomycetes</taxon>
        <taxon>Kitasatosporales</taxon>
        <taxon>Streptomycetaceae</taxon>
        <taxon>Streptomyces</taxon>
    </lineage>
</organism>
<evidence type="ECO:0000313" key="4">
    <source>
        <dbReference type="EMBL" id="QFQ94904.1"/>
    </source>
</evidence>
<dbReference type="InterPro" id="IPR001584">
    <property type="entry name" value="Integrase_cat-core"/>
</dbReference>
<evidence type="ECO:0000256" key="1">
    <source>
        <dbReference type="ARBA" id="ARBA00002286"/>
    </source>
</evidence>
<dbReference type="GO" id="GO:0006313">
    <property type="term" value="P:DNA transposition"/>
    <property type="evidence" value="ECO:0007669"/>
    <property type="project" value="InterPro"/>
</dbReference>
<proteinExistence type="predicted"/>
<dbReference type="Proteomes" id="UP000327294">
    <property type="component" value="Chromosome"/>
</dbReference>
<dbReference type="Pfam" id="PF13276">
    <property type="entry name" value="HTH_21"/>
    <property type="match status" value="1"/>
</dbReference>
<protein>
    <submittedName>
        <fullName evidence="4">IS3 family transposase</fullName>
    </submittedName>
</protein>
<dbReference type="KEGG" id="sphv:F9278_15700"/>
<evidence type="ECO:0000313" key="7">
    <source>
        <dbReference type="Proteomes" id="UP000327294"/>
    </source>
</evidence>
<dbReference type="GO" id="GO:0004803">
    <property type="term" value="F:transposase activity"/>
    <property type="evidence" value="ECO:0007669"/>
    <property type="project" value="InterPro"/>
</dbReference>
<feature type="domain" description="Integrase catalytic" evidence="3">
    <location>
        <begin position="236"/>
        <end position="404"/>
    </location>
</feature>
<dbReference type="SUPFAM" id="SSF46689">
    <property type="entry name" value="Homeodomain-like"/>
    <property type="match status" value="1"/>
</dbReference>
<accession>A0A5P8JVV0</accession>
<dbReference type="RefSeq" id="WP_152166439.1">
    <property type="nucleotide sequence ID" value="NZ_CP045096.1"/>
</dbReference>
<evidence type="ECO:0000313" key="5">
    <source>
        <dbReference type="EMBL" id="QFQ96825.1"/>
    </source>
</evidence>
<dbReference type="NCBIfam" id="NF033516">
    <property type="entry name" value="transpos_IS3"/>
    <property type="match status" value="1"/>
</dbReference>
<dbReference type="Gene3D" id="1.10.10.10">
    <property type="entry name" value="Winged helix-like DNA-binding domain superfamily/Winged helix DNA-binding domain"/>
    <property type="match status" value="1"/>
</dbReference>
<dbReference type="AlphaFoldDB" id="A0A5P8JVV0"/>
<dbReference type="InterPro" id="IPR012337">
    <property type="entry name" value="RNaseH-like_sf"/>
</dbReference>
<dbReference type="EMBL" id="CP045096">
    <property type="protein sequence ID" value="QFQ94904.1"/>
    <property type="molecule type" value="Genomic_DNA"/>
</dbReference>
<dbReference type="PANTHER" id="PTHR46889:SF4">
    <property type="entry name" value="TRANSPOSASE INSO FOR INSERTION SEQUENCE ELEMENT IS911B-RELATED"/>
    <property type="match status" value="1"/>
</dbReference>
<feature type="coiled-coil region" evidence="2">
    <location>
        <begin position="66"/>
        <end position="100"/>
    </location>
</feature>
<name>A0A5P8JVV0_9ACTN</name>
<evidence type="ECO:0000256" key="2">
    <source>
        <dbReference type="SAM" id="Coils"/>
    </source>
</evidence>
<dbReference type="InterPro" id="IPR002514">
    <property type="entry name" value="Transposase_8"/>
</dbReference>
<dbReference type="PANTHER" id="PTHR46889">
    <property type="entry name" value="TRANSPOSASE INSF FOR INSERTION SEQUENCE IS3B-RELATED"/>
    <property type="match status" value="1"/>
</dbReference>
<dbReference type="InterPro" id="IPR036388">
    <property type="entry name" value="WH-like_DNA-bd_sf"/>
</dbReference>
<dbReference type="InterPro" id="IPR050900">
    <property type="entry name" value="Transposase_IS3/IS150/IS904"/>
</dbReference>
<dbReference type="InterPro" id="IPR025948">
    <property type="entry name" value="HTH-like_dom"/>
</dbReference>
<dbReference type="KEGG" id="sphv:F9278_12015"/>
<dbReference type="Pfam" id="PF00665">
    <property type="entry name" value="rve"/>
    <property type="match status" value="1"/>
</dbReference>
<dbReference type="SUPFAM" id="SSF53098">
    <property type="entry name" value="Ribonuclease H-like"/>
    <property type="match status" value="1"/>
</dbReference>
<keyword evidence="2" id="KW-0175">Coiled coil</keyword>
<comment type="function">
    <text evidence="1">Involved in the transposition of the insertion sequence.</text>
</comment>